<keyword evidence="6" id="KW-1185">Reference proteome</keyword>
<dbReference type="EMBL" id="AOMB01000033">
    <property type="protein sequence ID" value="EMA37700.1"/>
    <property type="molecule type" value="Genomic_DNA"/>
</dbReference>
<evidence type="ECO:0000256" key="1">
    <source>
        <dbReference type="ARBA" id="ARBA00023015"/>
    </source>
</evidence>
<proteinExistence type="predicted"/>
<keyword evidence="2" id="KW-0804">Transcription</keyword>
<dbReference type="InterPro" id="IPR007050">
    <property type="entry name" value="HTH_bacterioopsin"/>
</dbReference>
<name>M0LZZ6_9EURY</name>
<dbReference type="OrthoDB" id="194393at2157"/>
<dbReference type="AlphaFoldDB" id="M0LZZ6"/>
<evidence type="ECO:0000313" key="6">
    <source>
        <dbReference type="Proteomes" id="UP000011566"/>
    </source>
</evidence>
<reference evidence="5 6" key="1">
    <citation type="journal article" date="2014" name="PLoS Genet.">
        <title>Phylogenetically driven sequencing of extremely halophilic archaea reveals strategies for static and dynamic osmo-response.</title>
        <authorList>
            <person name="Becker E.A."/>
            <person name="Seitzer P.M."/>
            <person name="Tritt A."/>
            <person name="Larsen D."/>
            <person name="Krusor M."/>
            <person name="Yao A.I."/>
            <person name="Wu D."/>
            <person name="Madern D."/>
            <person name="Eisen J.A."/>
            <person name="Darling A.E."/>
            <person name="Facciotti M.T."/>
        </authorList>
    </citation>
    <scope>NUCLEOTIDE SEQUENCE [LARGE SCALE GENOMIC DNA]</scope>
    <source>
        <strain evidence="5 6">100A6</strain>
    </source>
</reference>
<organism evidence="5 6">
    <name type="scientific">Halococcus hamelinensis 100A6</name>
    <dbReference type="NCBI Taxonomy" id="1132509"/>
    <lineage>
        <taxon>Archaea</taxon>
        <taxon>Methanobacteriati</taxon>
        <taxon>Methanobacteriota</taxon>
        <taxon>Stenosarchaea group</taxon>
        <taxon>Halobacteria</taxon>
        <taxon>Halobacteriales</taxon>
        <taxon>Halococcaceae</taxon>
        <taxon>Halococcus</taxon>
    </lineage>
</organism>
<dbReference type="Pfam" id="PF04967">
    <property type="entry name" value="HTH_10"/>
    <property type="match status" value="1"/>
</dbReference>
<accession>M0LZZ6</accession>
<feature type="domain" description="HTH bat-type" evidence="4">
    <location>
        <begin position="68"/>
        <end position="100"/>
    </location>
</feature>
<feature type="region of interest" description="Disordered" evidence="3">
    <location>
        <begin position="1"/>
        <end position="24"/>
    </location>
</feature>
<evidence type="ECO:0000259" key="4">
    <source>
        <dbReference type="Pfam" id="PF04967"/>
    </source>
</evidence>
<dbReference type="PATRIC" id="fig|1132509.6.peg.2744"/>
<gene>
    <name evidence="5" type="ORF">C447_12030</name>
</gene>
<evidence type="ECO:0000256" key="3">
    <source>
        <dbReference type="SAM" id="MobiDB-lite"/>
    </source>
</evidence>
<keyword evidence="1" id="KW-0805">Transcription regulation</keyword>
<protein>
    <submittedName>
        <fullName evidence="5">Bacterio-opsin activator HTH domain-containing protein</fullName>
    </submittedName>
</protein>
<sequence>MWPTCCNSSDQDDRSHQTSSDSLRFNIREDDREQRGQAQDIMDALGCEAECESVTPFDGNEGPIQSVLTDRQRTALLTAFEMGYYDIPRCATAEDIADEFYNSSDGMPSITDNTSRFTVKFHVVAETRRILSRREFGTEVGRYQYGHC</sequence>
<evidence type="ECO:0000256" key="2">
    <source>
        <dbReference type="ARBA" id="ARBA00023163"/>
    </source>
</evidence>
<evidence type="ECO:0000313" key="5">
    <source>
        <dbReference type="EMBL" id="EMA37700.1"/>
    </source>
</evidence>
<dbReference type="Proteomes" id="UP000011566">
    <property type="component" value="Unassembled WGS sequence"/>
</dbReference>
<comment type="caution">
    <text evidence="5">The sequence shown here is derived from an EMBL/GenBank/DDBJ whole genome shotgun (WGS) entry which is preliminary data.</text>
</comment>